<dbReference type="InterPro" id="IPR029044">
    <property type="entry name" value="Nucleotide-diphossugar_trans"/>
</dbReference>
<dbReference type="EMBL" id="CP022423">
    <property type="protein sequence ID" value="ASM78815.1"/>
    <property type="molecule type" value="Genomic_DNA"/>
</dbReference>
<evidence type="ECO:0000256" key="5">
    <source>
        <dbReference type="ARBA" id="ARBA00022989"/>
    </source>
</evidence>
<evidence type="ECO:0000256" key="4">
    <source>
        <dbReference type="ARBA" id="ARBA00022692"/>
    </source>
</evidence>
<comment type="subcellular location">
    <subcellularLocation>
        <location evidence="1">Membrane</location>
        <topology evidence="1">Multi-pass membrane protein</topology>
    </subcellularLocation>
</comment>
<accession>A0A221KIM5</accession>
<dbReference type="OrthoDB" id="9811884at2"/>
<keyword evidence="6 7" id="KW-0472">Membrane</keyword>
<evidence type="ECO:0000256" key="6">
    <source>
        <dbReference type="ARBA" id="ARBA00023136"/>
    </source>
</evidence>
<evidence type="ECO:0000256" key="1">
    <source>
        <dbReference type="ARBA" id="ARBA00004141"/>
    </source>
</evidence>
<dbReference type="AlphaFoldDB" id="A0A221KIM5"/>
<keyword evidence="10" id="KW-1185">Reference proteome</keyword>
<organism evidence="9 10">
    <name type="scientific">Vitreoscilla filiformis</name>
    <dbReference type="NCBI Taxonomy" id="63"/>
    <lineage>
        <taxon>Bacteria</taxon>
        <taxon>Pseudomonadati</taxon>
        <taxon>Pseudomonadota</taxon>
        <taxon>Betaproteobacteria</taxon>
        <taxon>Neisseriales</taxon>
        <taxon>Neisseriaceae</taxon>
        <taxon>Vitreoscilla</taxon>
    </lineage>
</organism>
<feature type="domain" description="Glycosyltransferase 2-like" evidence="8">
    <location>
        <begin position="5"/>
        <end position="165"/>
    </location>
</feature>
<dbReference type="Gene3D" id="3.90.550.10">
    <property type="entry name" value="Spore Coat Polysaccharide Biosynthesis Protein SpsA, Chain A"/>
    <property type="match status" value="1"/>
</dbReference>
<dbReference type="RefSeq" id="WP_089417690.1">
    <property type="nucleotide sequence ID" value="NZ_CP022423.1"/>
</dbReference>
<dbReference type="SUPFAM" id="SSF53448">
    <property type="entry name" value="Nucleotide-diphospho-sugar transferases"/>
    <property type="match status" value="1"/>
</dbReference>
<evidence type="ECO:0000259" key="8">
    <source>
        <dbReference type="Pfam" id="PF00535"/>
    </source>
</evidence>
<keyword evidence="3" id="KW-0808">Transferase</keyword>
<feature type="transmembrane region" description="Helical" evidence="7">
    <location>
        <begin position="229"/>
        <end position="251"/>
    </location>
</feature>
<proteinExistence type="predicted"/>
<dbReference type="InterPro" id="IPR001173">
    <property type="entry name" value="Glyco_trans_2-like"/>
</dbReference>
<dbReference type="CDD" id="cd04187">
    <property type="entry name" value="DPM1_like_bac"/>
    <property type="match status" value="1"/>
</dbReference>
<keyword evidence="4 7" id="KW-0812">Transmembrane</keyword>
<sequence length="327" mass="37087">MPLISIVTSCLNEEDNVEELHQRIRAQFEDRPGYDFEHLFVDNGSTDATVQRIKNLAAADSRVKLIVNARNFGHIRSPMHGMYEASGDAVVCMASDLQDPPELIDDFLRHWEAGFLIAIGTKPRTRETWAMAVIRRLYYRTLGRMSDVPLIPDYTGFGLYDRSVVEIVRKIDDPYPYFRGLIAELGINYACVEFEQPRRIRGITKNNFYTLYDMAMLGLTSYSKFPLRLATLSGFLLGGLSLLISLVYLVLKITFWNQFAIGTAPVLIGVFFFAAVQLFFIGLVGEYVASIHTQVARRPLVIERERVNLPDSPHLPRHSGQHHGSQS</sequence>
<dbReference type="GO" id="GO:0005886">
    <property type="term" value="C:plasma membrane"/>
    <property type="evidence" value="ECO:0007669"/>
    <property type="project" value="TreeGrafter"/>
</dbReference>
<dbReference type="PANTHER" id="PTHR48090:SF1">
    <property type="entry name" value="PROPHAGE BACTOPRENOL GLUCOSYL TRANSFERASE HOMOLOG"/>
    <property type="match status" value="1"/>
</dbReference>
<feature type="transmembrane region" description="Helical" evidence="7">
    <location>
        <begin position="263"/>
        <end position="289"/>
    </location>
</feature>
<gene>
    <name evidence="9" type="ORF">VITFI_CDS3038</name>
</gene>
<dbReference type="PANTHER" id="PTHR48090">
    <property type="entry name" value="UNDECAPRENYL-PHOSPHATE 4-DEOXY-4-FORMAMIDO-L-ARABINOSE TRANSFERASE-RELATED"/>
    <property type="match status" value="1"/>
</dbReference>
<evidence type="ECO:0000256" key="3">
    <source>
        <dbReference type="ARBA" id="ARBA00022679"/>
    </source>
</evidence>
<evidence type="ECO:0000256" key="2">
    <source>
        <dbReference type="ARBA" id="ARBA00022676"/>
    </source>
</evidence>
<evidence type="ECO:0000256" key="7">
    <source>
        <dbReference type="SAM" id="Phobius"/>
    </source>
</evidence>
<dbReference type="GO" id="GO:0016757">
    <property type="term" value="F:glycosyltransferase activity"/>
    <property type="evidence" value="ECO:0007669"/>
    <property type="project" value="UniProtKB-KW"/>
</dbReference>
<keyword evidence="2" id="KW-0328">Glycosyltransferase</keyword>
<dbReference type="InterPro" id="IPR050256">
    <property type="entry name" value="Glycosyltransferase_2"/>
</dbReference>
<evidence type="ECO:0000313" key="10">
    <source>
        <dbReference type="Proteomes" id="UP000199729"/>
    </source>
</evidence>
<evidence type="ECO:0000313" key="9">
    <source>
        <dbReference type="EMBL" id="ASM78815.1"/>
    </source>
</evidence>
<name>A0A221KIM5_VITFI</name>
<dbReference type="Pfam" id="PF00535">
    <property type="entry name" value="Glycos_transf_2"/>
    <property type="match status" value="1"/>
</dbReference>
<keyword evidence="5 7" id="KW-1133">Transmembrane helix</keyword>
<protein>
    <submittedName>
        <fullName evidence="9">Dolichol monophosphate mannose synthase</fullName>
    </submittedName>
</protein>
<dbReference type="KEGG" id="vff:VITFI_CDS3038"/>
<dbReference type="Proteomes" id="UP000199729">
    <property type="component" value="Chromosome"/>
</dbReference>
<reference evidence="9 10" key="1">
    <citation type="submission" date="2017-07" db="EMBL/GenBank/DDBJ databases">
        <title>Complete Genome Sequence of the cosmetic ferment Vitreoscilla filiformis (ATCC15551).</title>
        <authorList>
            <person name="Contreras S."/>
            <person name="Sagory-Zalkind P."/>
            <person name="Blanquart H."/>
            <person name="Iltis A."/>
            <person name="Morand S.C."/>
        </authorList>
    </citation>
    <scope>NUCLEOTIDE SEQUENCE [LARGE SCALE GENOMIC DNA]</scope>
    <source>
        <strain evidence="9 10">ATCC 15551</strain>
    </source>
</reference>